<keyword evidence="2" id="KW-0472">Membrane</keyword>
<sequence length="274" mass="29825">MPTYQLQDLTVRHLGGRSAPALQAINLTVEQGEQLALIGPSGAGKTTLLATLSLSHKPSEGRFHAFGVEPWSLGEAARHRLRAQLFLAPQTPPLPPRQRVVTAVLAARLPHWSVWRALVSLFKPADPQAAWQALSRFNLGDKLYSRVDRLSGGERQRCGLARLLLSPARSLLVDEPLSALDPALSELTLTTLREEARARNATLICSLHQVDLALGHFQRIVALRDGRIAFDLPRDQVTPQMIATLYQGEQPPAASPHGDEHDAMAVKLGVGACL</sequence>
<evidence type="ECO:0000256" key="2">
    <source>
        <dbReference type="ARBA" id="ARBA00022475"/>
    </source>
</evidence>
<keyword evidence="2" id="KW-1003">Cell membrane</keyword>
<keyword evidence="4 8" id="KW-0067">ATP-binding</keyword>
<dbReference type="RefSeq" id="WP_161051897.1">
    <property type="nucleotide sequence ID" value="NZ_WWCR01000033.1"/>
</dbReference>
<evidence type="ECO:0000256" key="4">
    <source>
        <dbReference type="ARBA" id="ARBA00022840"/>
    </source>
</evidence>
<evidence type="ECO:0000313" key="9">
    <source>
        <dbReference type="Proteomes" id="UP000469734"/>
    </source>
</evidence>
<evidence type="ECO:0000259" key="7">
    <source>
        <dbReference type="PROSITE" id="PS50893"/>
    </source>
</evidence>
<dbReference type="PANTHER" id="PTHR42794:SF1">
    <property type="entry name" value="HEMIN IMPORT ATP-BINDING PROTEIN HMUV"/>
    <property type="match status" value="1"/>
</dbReference>
<dbReference type="PANTHER" id="PTHR42794">
    <property type="entry name" value="HEMIN IMPORT ATP-BINDING PROTEIN HMUV"/>
    <property type="match status" value="1"/>
</dbReference>
<dbReference type="GO" id="GO:0005524">
    <property type="term" value="F:ATP binding"/>
    <property type="evidence" value="ECO:0007669"/>
    <property type="project" value="UniProtKB-KW"/>
</dbReference>
<dbReference type="AlphaFoldDB" id="A0A7X4KI20"/>
<dbReference type="PROSITE" id="PS50893">
    <property type="entry name" value="ABC_TRANSPORTER_2"/>
    <property type="match status" value="1"/>
</dbReference>
<dbReference type="Gene3D" id="3.40.50.300">
    <property type="entry name" value="P-loop containing nucleotide triphosphate hydrolases"/>
    <property type="match status" value="1"/>
</dbReference>
<keyword evidence="1" id="KW-0813">Transport</keyword>
<dbReference type="InterPro" id="IPR027417">
    <property type="entry name" value="P-loop_NTPase"/>
</dbReference>
<comment type="caution">
    <text evidence="8">The sequence shown here is derived from an EMBL/GenBank/DDBJ whole genome shotgun (WGS) entry which is preliminary data.</text>
</comment>
<feature type="domain" description="ABC transporter" evidence="7">
    <location>
        <begin position="4"/>
        <end position="250"/>
    </location>
</feature>
<evidence type="ECO:0000256" key="3">
    <source>
        <dbReference type="ARBA" id="ARBA00022741"/>
    </source>
</evidence>
<proteinExistence type="predicted"/>
<keyword evidence="5" id="KW-1278">Translocase</keyword>
<dbReference type="InterPro" id="IPR003593">
    <property type="entry name" value="AAA+_ATPase"/>
</dbReference>
<dbReference type="EMBL" id="WWCR01000033">
    <property type="protein sequence ID" value="MYM75126.1"/>
    <property type="molecule type" value="Genomic_DNA"/>
</dbReference>
<evidence type="ECO:0000313" key="8">
    <source>
        <dbReference type="EMBL" id="MYM75126.1"/>
    </source>
</evidence>
<dbReference type="SUPFAM" id="SSF52540">
    <property type="entry name" value="P-loop containing nucleoside triphosphate hydrolases"/>
    <property type="match status" value="1"/>
</dbReference>
<accession>A0A7X4KI20</accession>
<organism evidence="8 9">
    <name type="scientific">Duganella margarita</name>
    <dbReference type="NCBI Taxonomy" id="2692170"/>
    <lineage>
        <taxon>Bacteria</taxon>
        <taxon>Pseudomonadati</taxon>
        <taxon>Pseudomonadota</taxon>
        <taxon>Betaproteobacteria</taxon>
        <taxon>Burkholderiales</taxon>
        <taxon>Oxalobacteraceae</taxon>
        <taxon>Telluria group</taxon>
        <taxon>Duganella</taxon>
    </lineage>
</organism>
<protein>
    <submittedName>
        <fullName evidence="8">ATP-binding cassette domain-containing protein</fullName>
    </submittedName>
</protein>
<comment type="function">
    <text evidence="6">Part of the ABC transporter complex HmuTUV involved in hemin import. Responsible for energy coupling to the transport system.</text>
</comment>
<dbReference type="Proteomes" id="UP000469734">
    <property type="component" value="Unassembled WGS sequence"/>
</dbReference>
<gene>
    <name evidence="8" type="ORF">GTP56_23430</name>
</gene>
<evidence type="ECO:0000256" key="1">
    <source>
        <dbReference type="ARBA" id="ARBA00022448"/>
    </source>
</evidence>
<reference evidence="8 9" key="1">
    <citation type="submission" date="2019-12" db="EMBL/GenBank/DDBJ databases">
        <title>Novel species isolated from a subtropical stream in China.</title>
        <authorList>
            <person name="Lu H."/>
        </authorList>
    </citation>
    <scope>NUCLEOTIDE SEQUENCE [LARGE SCALE GENOMIC DNA]</scope>
    <source>
        <strain evidence="8 9">FT134W</strain>
    </source>
</reference>
<dbReference type="GO" id="GO:0016887">
    <property type="term" value="F:ATP hydrolysis activity"/>
    <property type="evidence" value="ECO:0007669"/>
    <property type="project" value="InterPro"/>
</dbReference>
<name>A0A7X4KI20_9BURK</name>
<dbReference type="SMART" id="SM00382">
    <property type="entry name" value="AAA"/>
    <property type="match status" value="1"/>
</dbReference>
<evidence type="ECO:0000256" key="5">
    <source>
        <dbReference type="ARBA" id="ARBA00022967"/>
    </source>
</evidence>
<keyword evidence="3" id="KW-0547">Nucleotide-binding</keyword>
<evidence type="ECO:0000256" key="6">
    <source>
        <dbReference type="ARBA" id="ARBA00037066"/>
    </source>
</evidence>
<dbReference type="InterPro" id="IPR003439">
    <property type="entry name" value="ABC_transporter-like_ATP-bd"/>
</dbReference>
<dbReference type="Pfam" id="PF00005">
    <property type="entry name" value="ABC_tran"/>
    <property type="match status" value="1"/>
</dbReference>